<dbReference type="GO" id="GO:0022857">
    <property type="term" value="F:transmembrane transporter activity"/>
    <property type="evidence" value="ECO:0007669"/>
    <property type="project" value="InterPro"/>
</dbReference>
<feature type="transmembrane region" description="Helical" evidence="6">
    <location>
        <begin position="119"/>
        <end position="141"/>
    </location>
</feature>
<feature type="transmembrane region" description="Helical" evidence="6">
    <location>
        <begin position="290"/>
        <end position="309"/>
    </location>
</feature>
<dbReference type="PROSITE" id="PS50850">
    <property type="entry name" value="MFS"/>
    <property type="match status" value="1"/>
</dbReference>
<evidence type="ECO:0000256" key="5">
    <source>
        <dbReference type="ARBA" id="ARBA00023136"/>
    </source>
</evidence>
<feature type="transmembrane region" description="Helical" evidence="6">
    <location>
        <begin position="20"/>
        <end position="44"/>
    </location>
</feature>
<keyword evidence="4 6" id="KW-1133">Transmembrane helix</keyword>
<dbReference type="PANTHER" id="PTHR43124:SF3">
    <property type="entry name" value="CHLORAMPHENICOL EFFLUX PUMP RV0191"/>
    <property type="match status" value="1"/>
</dbReference>
<evidence type="ECO:0000256" key="4">
    <source>
        <dbReference type="ARBA" id="ARBA00022989"/>
    </source>
</evidence>
<dbReference type="PANTHER" id="PTHR43124">
    <property type="entry name" value="PURINE EFFLUX PUMP PBUE"/>
    <property type="match status" value="1"/>
</dbReference>
<keyword evidence="5 6" id="KW-0472">Membrane</keyword>
<feature type="transmembrane region" description="Helical" evidence="6">
    <location>
        <begin position="183"/>
        <end position="204"/>
    </location>
</feature>
<evidence type="ECO:0000256" key="2">
    <source>
        <dbReference type="ARBA" id="ARBA00022475"/>
    </source>
</evidence>
<dbReference type="InterPro" id="IPR036259">
    <property type="entry name" value="MFS_trans_sf"/>
</dbReference>
<gene>
    <name evidence="8" type="ORF">EDD42_2450</name>
</gene>
<dbReference type="AlphaFoldDB" id="A0A3N2C4A2"/>
<dbReference type="SUPFAM" id="SSF103473">
    <property type="entry name" value="MFS general substrate transporter"/>
    <property type="match status" value="1"/>
</dbReference>
<feature type="transmembrane region" description="Helical" evidence="6">
    <location>
        <begin position="225"/>
        <end position="246"/>
    </location>
</feature>
<evidence type="ECO:0000313" key="8">
    <source>
        <dbReference type="EMBL" id="ROR82361.1"/>
    </source>
</evidence>
<feature type="transmembrane region" description="Helical" evidence="6">
    <location>
        <begin position="64"/>
        <end position="87"/>
    </location>
</feature>
<evidence type="ECO:0000256" key="6">
    <source>
        <dbReference type="SAM" id="Phobius"/>
    </source>
</evidence>
<reference evidence="8 9" key="1">
    <citation type="submission" date="2018-11" db="EMBL/GenBank/DDBJ databases">
        <title>Sequencing the genomes of 1000 actinobacteria strains.</title>
        <authorList>
            <person name="Klenk H.-P."/>
        </authorList>
    </citation>
    <scope>NUCLEOTIDE SEQUENCE [LARGE SCALE GENOMIC DNA]</scope>
    <source>
        <strain evidence="8 9">DSM 14012</strain>
    </source>
</reference>
<evidence type="ECO:0000313" key="9">
    <source>
        <dbReference type="Proteomes" id="UP000266915"/>
    </source>
</evidence>
<accession>A0A3N2C4A2</accession>
<feature type="transmembrane region" description="Helical" evidence="6">
    <location>
        <begin position="381"/>
        <end position="401"/>
    </location>
</feature>
<organism evidence="8 9">
    <name type="scientific">Plantibacter flavus</name>
    <dbReference type="NCBI Taxonomy" id="150123"/>
    <lineage>
        <taxon>Bacteria</taxon>
        <taxon>Bacillati</taxon>
        <taxon>Actinomycetota</taxon>
        <taxon>Actinomycetes</taxon>
        <taxon>Micrococcales</taxon>
        <taxon>Microbacteriaceae</taxon>
        <taxon>Plantibacter</taxon>
    </lineage>
</organism>
<feature type="transmembrane region" description="Helical" evidence="6">
    <location>
        <begin position="354"/>
        <end position="375"/>
    </location>
</feature>
<feature type="transmembrane region" description="Helical" evidence="6">
    <location>
        <begin position="258"/>
        <end position="278"/>
    </location>
</feature>
<keyword evidence="3 6" id="KW-0812">Transmembrane</keyword>
<dbReference type="Gene3D" id="1.20.1250.20">
    <property type="entry name" value="MFS general substrate transporter like domains"/>
    <property type="match status" value="2"/>
</dbReference>
<dbReference type="RefSeq" id="WP_085513325.1">
    <property type="nucleotide sequence ID" value="NZ_FXAP01000005.1"/>
</dbReference>
<keyword evidence="9" id="KW-1185">Reference proteome</keyword>
<name>A0A3N2C4A2_9MICO</name>
<evidence type="ECO:0000259" key="7">
    <source>
        <dbReference type="PROSITE" id="PS50850"/>
    </source>
</evidence>
<feature type="transmembrane region" description="Helical" evidence="6">
    <location>
        <begin position="315"/>
        <end position="333"/>
    </location>
</feature>
<dbReference type="CDD" id="cd17324">
    <property type="entry name" value="MFS_NepI_like"/>
    <property type="match status" value="1"/>
</dbReference>
<keyword evidence="2" id="KW-1003">Cell membrane</keyword>
<protein>
    <submittedName>
        <fullName evidence="8">DHA1 family inner membrane transport protein</fullName>
    </submittedName>
</protein>
<dbReference type="InterPro" id="IPR050189">
    <property type="entry name" value="MFS_Efflux_Transporters"/>
</dbReference>
<dbReference type="InterPro" id="IPR011701">
    <property type="entry name" value="MFS"/>
</dbReference>
<feature type="domain" description="Major facilitator superfamily (MFS) profile" evidence="7">
    <location>
        <begin position="19"/>
        <end position="405"/>
    </location>
</feature>
<dbReference type="EMBL" id="RKHL01000001">
    <property type="protein sequence ID" value="ROR82361.1"/>
    <property type="molecule type" value="Genomic_DNA"/>
</dbReference>
<sequence>MPTILDGSTQLSPTRVRLAILALAVGAFGIGTTEFVAMGLLPNIATDLLPELAARSQEQANAQAAWLITAYALGVVVGAPTIAALVARYRRKTVLLWLGVAFTVGTLASALLPSFGLVLLARFVAALPHGAYFGMAALVAASLMGPGKRGKGVALVMTGLTIANVVGVPFATWVGQEFGWRSAYLIVTGIFALATVTIWFAVPVQAGNPQQTMRRELRVFRRGQVWFVLGFGSIGFGGLFAVYSYLAPLVTEVAGESATLVPWALATMGVGMTIGNLVGGHLADRGVKRALIVFFALMIVVLTALALTATWTPTMFLFVFAVGFASQGLGPAIQTRLMDVAGDSQSLAAALNHSALNIGNALGAFLGGVVIAGGLGYLAPVWTGVALTVIGLGIVITSFTVERRQLRRELLLANDAEERRIADRNPPTAPIPV</sequence>
<dbReference type="InterPro" id="IPR020846">
    <property type="entry name" value="MFS_dom"/>
</dbReference>
<dbReference type="Pfam" id="PF07690">
    <property type="entry name" value="MFS_1"/>
    <property type="match status" value="1"/>
</dbReference>
<dbReference type="GO" id="GO:0005886">
    <property type="term" value="C:plasma membrane"/>
    <property type="evidence" value="ECO:0007669"/>
    <property type="project" value="UniProtKB-SubCell"/>
</dbReference>
<comment type="subcellular location">
    <subcellularLocation>
        <location evidence="1">Cell membrane</location>
        <topology evidence="1">Multi-pass membrane protein</topology>
    </subcellularLocation>
</comment>
<evidence type="ECO:0000256" key="3">
    <source>
        <dbReference type="ARBA" id="ARBA00022692"/>
    </source>
</evidence>
<evidence type="ECO:0000256" key="1">
    <source>
        <dbReference type="ARBA" id="ARBA00004651"/>
    </source>
</evidence>
<dbReference type="Proteomes" id="UP000266915">
    <property type="component" value="Unassembled WGS sequence"/>
</dbReference>
<feature type="transmembrane region" description="Helical" evidence="6">
    <location>
        <begin position="153"/>
        <end position="171"/>
    </location>
</feature>
<proteinExistence type="predicted"/>
<comment type="caution">
    <text evidence="8">The sequence shown here is derived from an EMBL/GenBank/DDBJ whole genome shotgun (WGS) entry which is preliminary data.</text>
</comment>
<feature type="transmembrane region" description="Helical" evidence="6">
    <location>
        <begin position="94"/>
        <end position="113"/>
    </location>
</feature>